<evidence type="ECO:0000313" key="1">
    <source>
        <dbReference type="EMBL" id="KHN31442.1"/>
    </source>
</evidence>
<organism evidence="1">
    <name type="scientific">Glycine soja</name>
    <name type="common">Wild soybean</name>
    <dbReference type="NCBI Taxonomy" id="3848"/>
    <lineage>
        <taxon>Eukaryota</taxon>
        <taxon>Viridiplantae</taxon>
        <taxon>Streptophyta</taxon>
        <taxon>Embryophyta</taxon>
        <taxon>Tracheophyta</taxon>
        <taxon>Spermatophyta</taxon>
        <taxon>Magnoliopsida</taxon>
        <taxon>eudicotyledons</taxon>
        <taxon>Gunneridae</taxon>
        <taxon>Pentapetalae</taxon>
        <taxon>rosids</taxon>
        <taxon>fabids</taxon>
        <taxon>Fabales</taxon>
        <taxon>Fabaceae</taxon>
        <taxon>Papilionoideae</taxon>
        <taxon>50 kb inversion clade</taxon>
        <taxon>NPAAA clade</taxon>
        <taxon>indigoferoid/millettioid clade</taxon>
        <taxon>Phaseoleae</taxon>
        <taxon>Glycine</taxon>
        <taxon>Glycine subgen. Soja</taxon>
    </lineage>
</organism>
<reference evidence="1" key="1">
    <citation type="submission" date="2014-07" db="EMBL/GenBank/DDBJ databases">
        <title>Identification of a novel salt tolerance gene in wild soybean by whole-genome sequencing.</title>
        <authorList>
            <person name="Lam H.-M."/>
            <person name="Qi X."/>
            <person name="Li M.-W."/>
            <person name="Liu X."/>
            <person name="Xie M."/>
            <person name="Ni M."/>
            <person name="Xu X."/>
        </authorList>
    </citation>
    <scope>NUCLEOTIDE SEQUENCE [LARGE SCALE GENOMIC DNA]</scope>
    <source>
        <tissue evidence="1">Root</tissue>
    </source>
</reference>
<name>A0A0B2RI08_GLYSO</name>
<dbReference type="AlphaFoldDB" id="A0A0B2RI08"/>
<protein>
    <submittedName>
        <fullName evidence="1">Uncharacterized protein</fullName>
    </submittedName>
</protein>
<proteinExistence type="predicted"/>
<accession>A0A0B2RI08</accession>
<dbReference type="Proteomes" id="UP000053555">
    <property type="component" value="Unassembled WGS sequence"/>
</dbReference>
<sequence length="76" mass="8245">MAGAMGGGAFGGRGFSLNLNPMPFMNLSFGGGEMVDEKWRKQQILELEVYSKRLELVQDQIKAAMEELRSHGGGGL</sequence>
<dbReference type="EMBL" id="KN651118">
    <property type="protein sequence ID" value="KHN31442.1"/>
    <property type="molecule type" value="Genomic_DNA"/>
</dbReference>
<gene>
    <name evidence="1" type="ORF">glysoja_035549</name>
</gene>